<dbReference type="SUPFAM" id="SSF69572">
    <property type="entry name" value="Activating enzymes of the ubiquitin-like proteins"/>
    <property type="match status" value="1"/>
</dbReference>
<dbReference type="EMBL" id="BMIS01000001">
    <property type="protein sequence ID" value="GGE58373.1"/>
    <property type="molecule type" value="Genomic_DNA"/>
</dbReference>
<dbReference type="PANTHER" id="PTHR10953:SF102">
    <property type="entry name" value="ADENYLYLTRANSFERASE AND SULFURTRANSFERASE MOCS3"/>
    <property type="match status" value="1"/>
</dbReference>
<evidence type="ECO:0000313" key="6">
    <source>
        <dbReference type="EMBL" id="GGE58373.1"/>
    </source>
</evidence>
<reference evidence="6" key="2">
    <citation type="submission" date="2020-09" db="EMBL/GenBank/DDBJ databases">
        <authorList>
            <person name="Sun Q."/>
            <person name="Zhou Y."/>
        </authorList>
    </citation>
    <scope>NUCLEOTIDE SEQUENCE</scope>
    <source>
        <strain evidence="6">CGMCC 1.15388</strain>
    </source>
</reference>
<dbReference type="InterPro" id="IPR000594">
    <property type="entry name" value="ThiF_NAD_FAD-bd"/>
</dbReference>
<dbReference type="GO" id="GO:0016779">
    <property type="term" value="F:nucleotidyltransferase activity"/>
    <property type="evidence" value="ECO:0007669"/>
    <property type="project" value="TreeGrafter"/>
</dbReference>
<feature type="domain" description="Rhodanese" evidence="5">
    <location>
        <begin position="334"/>
        <end position="425"/>
    </location>
</feature>
<evidence type="ECO:0000256" key="4">
    <source>
        <dbReference type="SAM" id="MobiDB-lite"/>
    </source>
</evidence>
<reference evidence="6" key="1">
    <citation type="journal article" date="2014" name="Int. J. Syst. Evol. Microbiol.">
        <title>Complete genome sequence of Corynebacterium casei LMG S-19264T (=DSM 44701T), isolated from a smear-ripened cheese.</title>
        <authorList>
            <consortium name="US DOE Joint Genome Institute (JGI-PGF)"/>
            <person name="Walter F."/>
            <person name="Albersmeier A."/>
            <person name="Kalinowski J."/>
            <person name="Ruckert C."/>
        </authorList>
    </citation>
    <scope>NUCLEOTIDE SEQUENCE</scope>
    <source>
        <strain evidence="6">CGMCC 1.15388</strain>
    </source>
</reference>
<keyword evidence="3" id="KW-0067">ATP-binding</keyword>
<dbReference type="NCBIfam" id="NF004281">
    <property type="entry name" value="PRK05690.1"/>
    <property type="match status" value="1"/>
</dbReference>
<dbReference type="Gene3D" id="3.40.250.10">
    <property type="entry name" value="Rhodanese-like domain"/>
    <property type="match status" value="1"/>
</dbReference>
<dbReference type="Pfam" id="PF00899">
    <property type="entry name" value="ThiF"/>
    <property type="match status" value="1"/>
</dbReference>
<dbReference type="AlphaFoldDB" id="A0A917EKW3"/>
<sequence>MTDISQYSQSQLERFQRHLSLIGFGPQAQVRLLQARVLVVGAGGLGSPILTYLAAAGVGSIDVIDHDVVDRSNLHRQVIHSEEAIGRPKTESAAEVMRGLHPEVQIREIREPITPQNALELVEPADIVVDGSDNFATRYVVSDACEISGKPLVSGSILRFDGQVSLFWSAPTQEHWPEGGRGPTYRDLYPEAPDAGEVPTCAEAGVLGVLPGVIGTLMATETIKFLAGVGKPLLGRVLSYDALAASFREITLKPDPEREPVTEIGADVSGLGGFSPAPEHPAAEQSPAAQTEQREEHVADPPDIPVTPGDIDPFVGVPYDQHDISPGELLRRVQEDQALVVDVREPWEYAMGHVEGAVNIPLDQLVHPGVEIPGAEEATEERPLVLYCKIGARSRQGLDLLRSRHPELPLRNLVGGFSEFQNHGRVSR</sequence>
<protein>
    <submittedName>
        <fullName evidence="6">Molybdenum cofactor biosynthesis protein MoeB</fullName>
    </submittedName>
</protein>
<evidence type="ECO:0000256" key="2">
    <source>
        <dbReference type="ARBA" id="ARBA00022741"/>
    </source>
</evidence>
<organism evidence="6 7">
    <name type="scientific">Nesterenkonia cremea</name>
    <dbReference type="NCBI Taxonomy" id="1882340"/>
    <lineage>
        <taxon>Bacteria</taxon>
        <taxon>Bacillati</taxon>
        <taxon>Actinomycetota</taxon>
        <taxon>Actinomycetes</taxon>
        <taxon>Micrococcales</taxon>
        <taxon>Micrococcaceae</taxon>
        <taxon>Nesterenkonia</taxon>
    </lineage>
</organism>
<dbReference type="CDD" id="cd00158">
    <property type="entry name" value="RHOD"/>
    <property type="match status" value="1"/>
</dbReference>
<evidence type="ECO:0000259" key="5">
    <source>
        <dbReference type="PROSITE" id="PS50206"/>
    </source>
</evidence>
<dbReference type="InterPro" id="IPR035985">
    <property type="entry name" value="Ubiquitin-activating_enz"/>
</dbReference>
<dbReference type="CDD" id="cd00757">
    <property type="entry name" value="ThiF_MoeB_HesA_family"/>
    <property type="match status" value="1"/>
</dbReference>
<dbReference type="GO" id="GO:0005524">
    <property type="term" value="F:ATP binding"/>
    <property type="evidence" value="ECO:0007669"/>
    <property type="project" value="UniProtKB-KW"/>
</dbReference>
<dbReference type="GO" id="GO:0008641">
    <property type="term" value="F:ubiquitin-like modifier activating enzyme activity"/>
    <property type="evidence" value="ECO:0007669"/>
    <property type="project" value="InterPro"/>
</dbReference>
<dbReference type="GO" id="GO:0004792">
    <property type="term" value="F:thiosulfate-cyanide sulfurtransferase activity"/>
    <property type="evidence" value="ECO:0007669"/>
    <property type="project" value="TreeGrafter"/>
</dbReference>
<dbReference type="Proteomes" id="UP000633136">
    <property type="component" value="Unassembled WGS sequence"/>
</dbReference>
<dbReference type="GO" id="GO:0008146">
    <property type="term" value="F:sulfotransferase activity"/>
    <property type="evidence" value="ECO:0007669"/>
    <property type="project" value="TreeGrafter"/>
</dbReference>
<dbReference type="Pfam" id="PF00581">
    <property type="entry name" value="Rhodanese"/>
    <property type="match status" value="1"/>
</dbReference>
<evidence type="ECO:0000313" key="7">
    <source>
        <dbReference type="Proteomes" id="UP000633136"/>
    </source>
</evidence>
<accession>A0A917EKW3</accession>
<name>A0A917EKW3_9MICC</name>
<dbReference type="PANTHER" id="PTHR10953">
    <property type="entry name" value="UBIQUITIN-ACTIVATING ENZYME E1"/>
    <property type="match status" value="1"/>
</dbReference>
<evidence type="ECO:0000256" key="1">
    <source>
        <dbReference type="ARBA" id="ARBA00022679"/>
    </source>
</evidence>
<feature type="region of interest" description="Disordered" evidence="4">
    <location>
        <begin position="269"/>
        <end position="303"/>
    </location>
</feature>
<dbReference type="RefSeq" id="WP_188682055.1">
    <property type="nucleotide sequence ID" value="NZ_BMIS01000001.1"/>
</dbReference>
<dbReference type="PROSITE" id="PS50206">
    <property type="entry name" value="RHODANESE_3"/>
    <property type="match status" value="1"/>
</dbReference>
<gene>
    <name evidence="6" type="ORF">GCM10011401_01360</name>
</gene>
<evidence type="ECO:0000256" key="3">
    <source>
        <dbReference type="ARBA" id="ARBA00022840"/>
    </source>
</evidence>
<keyword evidence="1" id="KW-0808">Transferase</keyword>
<dbReference type="InterPro" id="IPR001763">
    <property type="entry name" value="Rhodanese-like_dom"/>
</dbReference>
<dbReference type="Gene3D" id="3.40.50.720">
    <property type="entry name" value="NAD(P)-binding Rossmann-like Domain"/>
    <property type="match status" value="1"/>
</dbReference>
<proteinExistence type="predicted"/>
<dbReference type="GO" id="GO:0005829">
    <property type="term" value="C:cytosol"/>
    <property type="evidence" value="ECO:0007669"/>
    <property type="project" value="TreeGrafter"/>
</dbReference>
<dbReference type="InterPro" id="IPR045886">
    <property type="entry name" value="ThiF/MoeB/HesA"/>
</dbReference>
<dbReference type="FunFam" id="3.40.50.720:FF:000033">
    <property type="entry name" value="Adenylyltransferase and sulfurtransferase MOCS3"/>
    <property type="match status" value="1"/>
</dbReference>
<keyword evidence="7" id="KW-1185">Reference proteome</keyword>
<keyword evidence="2" id="KW-0547">Nucleotide-binding</keyword>
<dbReference type="SUPFAM" id="SSF52821">
    <property type="entry name" value="Rhodanese/Cell cycle control phosphatase"/>
    <property type="match status" value="1"/>
</dbReference>
<comment type="caution">
    <text evidence="6">The sequence shown here is derived from an EMBL/GenBank/DDBJ whole genome shotgun (WGS) entry which is preliminary data.</text>
</comment>
<dbReference type="SMART" id="SM00450">
    <property type="entry name" value="RHOD"/>
    <property type="match status" value="1"/>
</dbReference>
<dbReference type="InterPro" id="IPR036873">
    <property type="entry name" value="Rhodanese-like_dom_sf"/>
</dbReference>